<dbReference type="RefSeq" id="WP_058934166.1">
    <property type="nucleotide sequence ID" value="NZ_CP013729.1"/>
</dbReference>
<dbReference type="SFLD" id="SFLDG01129">
    <property type="entry name" value="C1.5:_HAD__Beta-PGM__Phosphata"/>
    <property type="match status" value="1"/>
</dbReference>
<dbReference type="InterPro" id="IPR023214">
    <property type="entry name" value="HAD_sf"/>
</dbReference>
<dbReference type="KEGG" id="rdp:RD2015_1278"/>
<dbReference type="InterPro" id="IPR010237">
    <property type="entry name" value="Pyr-5-nucltdase"/>
</dbReference>
<evidence type="ECO:0000313" key="1">
    <source>
        <dbReference type="EMBL" id="ALV05769.1"/>
    </source>
</evidence>
<dbReference type="NCBIfam" id="TIGR01509">
    <property type="entry name" value="HAD-SF-IA-v3"/>
    <property type="match status" value="1"/>
</dbReference>
<dbReference type="Gene3D" id="3.40.50.1000">
    <property type="entry name" value="HAD superfamily/HAD-like"/>
    <property type="match status" value="1"/>
</dbReference>
<dbReference type="SFLD" id="SFLDG01132">
    <property type="entry name" value="C1.5.3:_5'-Nucleotidase_Like"/>
    <property type="match status" value="1"/>
</dbReference>
<dbReference type="PATRIC" id="fig|76731.3.peg.1306"/>
<proteinExistence type="predicted"/>
<dbReference type="SFLD" id="SFLDS00003">
    <property type="entry name" value="Haloacid_Dehalogenase"/>
    <property type="match status" value="1"/>
</dbReference>
<sequence>MRERVWLFDLDDTLHHASAGIFGELGVAMNDYIVRHLGVSSDEAQELRRRYWRRYGATLLGLVRHHAIVGSHFLDETHALPRLEEGLRASAPDVAWLRRLQGRKVLLTNAPARYARRVLHALQLQQTFDEVITVEEMRIFGHWRPKPDVRMFRHVCARLKVHPSQCILVEDSLANLKAARSLGMRTVWMRGWAPTACAQRPAIVDRRVSRLRDLKSWP</sequence>
<dbReference type="Proteomes" id="UP000060699">
    <property type="component" value="Chromosome"/>
</dbReference>
<dbReference type="Gene3D" id="1.10.150.450">
    <property type="match status" value="1"/>
</dbReference>
<evidence type="ECO:0000313" key="2">
    <source>
        <dbReference type="Proteomes" id="UP000060699"/>
    </source>
</evidence>
<name>A0A0U3MBN7_9BURK</name>
<dbReference type="InterPro" id="IPR036412">
    <property type="entry name" value="HAD-like_sf"/>
</dbReference>
<dbReference type="AlphaFoldDB" id="A0A0U3MBN7"/>
<dbReference type="SUPFAM" id="SSF56784">
    <property type="entry name" value="HAD-like"/>
    <property type="match status" value="1"/>
</dbReference>
<gene>
    <name evidence="1" type="ORF">RD2015_1278</name>
</gene>
<dbReference type="NCBIfam" id="TIGR01993">
    <property type="entry name" value="Pyr-5-nucltdase"/>
    <property type="match status" value="1"/>
</dbReference>
<dbReference type="OrthoDB" id="8558420at2"/>
<organism evidence="1 2">
    <name type="scientific">Roseateles depolymerans</name>
    <dbReference type="NCBI Taxonomy" id="76731"/>
    <lineage>
        <taxon>Bacteria</taxon>
        <taxon>Pseudomonadati</taxon>
        <taxon>Pseudomonadota</taxon>
        <taxon>Betaproteobacteria</taxon>
        <taxon>Burkholderiales</taxon>
        <taxon>Sphaerotilaceae</taxon>
        <taxon>Roseateles</taxon>
    </lineage>
</organism>
<dbReference type="EMBL" id="CP013729">
    <property type="protein sequence ID" value="ALV05769.1"/>
    <property type="molecule type" value="Genomic_DNA"/>
</dbReference>
<accession>A0A0U3MBN7</accession>
<keyword evidence="2" id="KW-1185">Reference proteome</keyword>
<dbReference type="InterPro" id="IPR006439">
    <property type="entry name" value="HAD-SF_hydro_IA"/>
</dbReference>
<dbReference type="STRING" id="76731.RD2015_1278"/>
<protein>
    <submittedName>
        <fullName evidence="1">Pyridoxine 5'-phosphate phosphatase PdxP</fullName>
    </submittedName>
</protein>
<reference evidence="1 2" key="1">
    <citation type="submission" date="2015-12" db="EMBL/GenBank/DDBJ databases">
        <title>Complete genome of Roseateles depolymerans KCTC 42856.</title>
        <authorList>
            <person name="Kim K.M."/>
        </authorList>
    </citation>
    <scope>NUCLEOTIDE SEQUENCE [LARGE SCALE GENOMIC DNA]</scope>
    <source>
        <strain evidence="1 2">KCTC 42856</strain>
    </source>
</reference>
<dbReference type="Pfam" id="PF00702">
    <property type="entry name" value="Hydrolase"/>
    <property type="match status" value="1"/>
</dbReference>
<dbReference type="PANTHER" id="PTHR12725">
    <property type="entry name" value="HALOACID DEHALOGENASE-LIKE HYDROLASE"/>
    <property type="match status" value="1"/>
</dbReference>
<dbReference type="PANTHER" id="PTHR12725:SF117">
    <property type="entry name" value="HALOACID DEHALOGENASE-LIKE HYDROLASE"/>
    <property type="match status" value="1"/>
</dbReference>